<dbReference type="PANTHER" id="PTHR42713:SF3">
    <property type="entry name" value="TRANSCRIPTIONAL REGULATORY PROTEIN HPTR"/>
    <property type="match status" value="1"/>
</dbReference>
<evidence type="ECO:0000256" key="7">
    <source>
        <dbReference type="ARBA" id="ARBA00023163"/>
    </source>
</evidence>
<name>A0ABT9ZY67_9BACI</name>
<sequence length="524" mass="60476">MYKVVLVDDEIYVRQGLASLIEWEKCGYEIVAEADNGEDAFQIIKDTNPDVVITDIRMPVVDGLSLIQNVKEKFNSNIKFIIISGYNDFSYAQKAVRYGVFDFVLKPIDQDELESTLLKLAEKLQTEKVERSKKGKLLLDQIFAQSLDGNDNEIREWATSLNLDESEYFYYLLIEINNLLPNEPINSDENIKSIKPTIKETVVNMGKSTKRIALYEQQDNAVGILITSEHLQNFNGNIEAFADRLKNGVKKKIDKPITVYAGAKVTDLLSLKKSYDTANSIRNYKYINDKTNVIIYDQVEKIPVAYSEINEKLYLSLMEQIEENNTKEIEKVVEQIFTEFKTRNFAPGAIRTSINRCVHGVIQTVNSMDGDEKKIISIGAMTQWEKYNLTLKELKKVFTTFVIEGAVIIQELRKVNMKGDIYKVKSYVENNYHQNISLKSIASKFFMNPVYMGQLFKKTFGIYFKEYLLSLRIDEAKKLLRQTDLRVYEVAEKVGFGSTDYFVTQFEKINKMTPTEYRNQLLKK</sequence>
<dbReference type="InterPro" id="IPR011006">
    <property type="entry name" value="CheY-like_superfamily"/>
</dbReference>
<dbReference type="Pfam" id="PF17853">
    <property type="entry name" value="GGDEF_2"/>
    <property type="match status" value="1"/>
</dbReference>
<evidence type="ECO:0000256" key="3">
    <source>
        <dbReference type="ARBA" id="ARBA00022553"/>
    </source>
</evidence>
<protein>
    <submittedName>
        <fullName evidence="11">Two-component system response regulator YesN</fullName>
    </submittedName>
</protein>
<evidence type="ECO:0000256" key="1">
    <source>
        <dbReference type="ARBA" id="ARBA00004496"/>
    </source>
</evidence>
<proteinExistence type="predicted"/>
<feature type="modified residue" description="4-aspartylphosphate" evidence="8">
    <location>
        <position position="55"/>
    </location>
</feature>
<dbReference type="InterPro" id="IPR051552">
    <property type="entry name" value="HptR"/>
</dbReference>
<evidence type="ECO:0000256" key="6">
    <source>
        <dbReference type="ARBA" id="ARBA00023125"/>
    </source>
</evidence>
<dbReference type="EMBL" id="JAUSUG010000013">
    <property type="protein sequence ID" value="MDQ0255905.1"/>
    <property type="molecule type" value="Genomic_DNA"/>
</dbReference>
<dbReference type="RefSeq" id="WP_307327159.1">
    <property type="nucleotide sequence ID" value="NZ_JAUSUG010000013.1"/>
</dbReference>
<dbReference type="Pfam" id="PF00072">
    <property type="entry name" value="Response_reg"/>
    <property type="match status" value="1"/>
</dbReference>
<evidence type="ECO:0000313" key="11">
    <source>
        <dbReference type="EMBL" id="MDQ0255905.1"/>
    </source>
</evidence>
<dbReference type="Gene3D" id="1.10.10.60">
    <property type="entry name" value="Homeodomain-like"/>
    <property type="match status" value="2"/>
</dbReference>
<dbReference type="InterPro" id="IPR018060">
    <property type="entry name" value="HTH_AraC"/>
</dbReference>
<dbReference type="Pfam" id="PF12833">
    <property type="entry name" value="HTH_18"/>
    <property type="match status" value="1"/>
</dbReference>
<evidence type="ECO:0000313" key="12">
    <source>
        <dbReference type="Proteomes" id="UP001230005"/>
    </source>
</evidence>
<dbReference type="SMART" id="SM00448">
    <property type="entry name" value="REC"/>
    <property type="match status" value="1"/>
</dbReference>
<evidence type="ECO:0000256" key="4">
    <source>
        <dbReference type="ARBA" id="ARBA00023012"/>
    </source>
</evidence>
<keyword evidence="12" id="KW-1185">Reference proteome</keyword>
<dbReference type="InterPro" id="IPR018062">
    <property type="entry name" value="HTH_AraC-typ_CS"/>
</dbReference>
<keyword evidence="2" id="KW-0963">Cytoplasm</keyword>
<dbReference type="SMART" id="SM00342">
    <property type="entry name" value="HTH_ARAC"/>
    <property type="match status" value="1"/>
</dbReference>
<accession>A0ABT9ZY67</accession>
<evidence type="ECO:0000259" key="9">
    <source>
        <dbReference type="PROSITE" id="PS01124"/>
    </source>
</evidence>
<organism evidence="11 12">
    <name type="scientific">Evansella vedderi</name>
    <dbReference type="NCBI Taxonomy" id="38282"/>
    <lineage>
        <taxon>Bacteria</taxon>
        <taxon>Bacillati</taxon>
        <taxon>Bacillota</taxon>
        <taxon>Bacilli</taxon>
        <taxon>Bacillales</taxon>
        <taxon>Bacillaceae</taxon>
        <taxon>Evansella</taxon>
    </lineage>
</organism>
<comment type="subcellular location">
    <subcellularLocation>
        <location evidence="1">Cytoplasm</location>
    </subcellularLocation>
</comment>
<evidence type="ECO:0000256" key="5">
    <source>
        <dbReference type="ARBA" id="ARBA00023015"/>
    </source>
</evidence>
<feature type="domain" description="Response regulatory" evidence="10">
    <location>
        <begin position="3"/>
        <end position="121"/>
    </location>
</feature>
<keyword evidence="7" id="KW-0804">Transcription</keyword>
<reference evidence="11 12" key="1">
    <citation type="submission" date="2023-07" db="EMBL/GenBank/DDBJ databases">
        <title>Genomic Encyclopedia of Type Strains, Phase IV (KMG-IV): sequencing the most valuable type-strain genomes for metagenomic binning, comparative biology and taxonomic classification.</title>
        <authorList>
            <person name="Goeker M."/>
        </authorList>
    </citation>
    <scope>NUCLEOTIDE SEQUENCE [LARGE SCALE GENOMIC DNA]</scope>
    <source>
        <strain evidence="11 12">DSM 9768</strain>
    </source>
</reference>
<keyword evidence="4" id="KW-0902">Two-component regulatory system</keyword>
<dbReference type="PROSITE" id="PS00041">
    <property type="entry name" value="HTH_ARAC_FAMILY_1"/>
    <property type="match status" value="1"/>
</dbReference>
<feature type="domain" description="HTH araC/xylS-type" evidence="9">
    <location>
        <begin position="422"/>
        <end position="520"/>
    </location>
</feature>
<dbReference type="Gene3D" id="3.40.50.2300">
    <property type="match status" value="1"/>
</dbReference>
<evidence type="ECO:0000256" key="2">
    <source>
        <dbReference type="ARBA" id="ARBA00022490"/>
    </source>
</evidence>
<dbReference type="Proteomes" id="UP001230005">
    <property type="component" value="Unassembled WGS sequence"/>
</dbReference>
<dbReference type="PROSITE" id="PS50110">
    <property type="entry name" value="RESPONSE_REGULATORY"/>
    <property type="match status" value="1"/>
</dbReference>
<dbReference type="InterPro" id="IPR041522">
    <property type="entry name" value="CdaR_GGDEF"/>
</dbReference>
<gene>
    <name evidence="11" type="ORF">J2S74_003289</name>
</gene>
<dbReference type="InterPro" id="IPR009057">
    <property type="entry name" value="Homeodomain-like_sf"/>
</dbReference>
<dbReference type="SUPFAM" id="SSF46689">
    <property type="entry name" value="Homeodomain-like"/>
    <property type="match status" value="2"/>
</dbReference>
<keyword evidence="3 8" id="KW-0597">Phosphoprotein</keyword>
<evidence type="ECO:0000256" key="8">
    <source>
        <dbReference type="PROSITE-ProRule" id="PRU00169"/>
    </source>
</evidence>
<dbReference type="PROSITE" id="PS01124">
    <property type="entry name" value="HTH_ARAC_FAMILY_2"/>
    <property type="match status" value="1"/>
</dbReference>
<comment type="caution">
    <text evidence="11">The sequence shown here is derived from an EMBL/GenBank/DDBJ whole genome shotgun (WGS) entry which is preliminary data.</text>
</comment>
<dbReference type="CDD" id="cd17536">
    <property type="entry name" value="REC_YesN-like"/>
    <property type="match status" value="1"/>
</dbReference>
<dbReference type="InterPro" id="IPR001789">
    <property type="entry name" value="Sig_transdc_resp-reg_receiver"/>
</dbReference>
<dbReference type="SUPFAM" id="SSF52172">
    <property type="entry name" value="CheY-like"/>
    <property type="match status" value="1"/>
</dbReference>
<keyword evidence="6" id="KW-0238">DNA-binding</keyword>
<evidence type="ECO:0000259" key="10">
    <source>
        <dbReference type="PROSITE" id="PS50110"/>
    </source>
</evidence>
<keyword evidence="5" id="KW-0805">Transcription regulation</keyword>
<dbReference type="PANTHER" id="PTHR42713">
    <property type="entry name" value="HISTIDINE KINASE-RELATED"/>
    <property type="match status" value="1"/>
</dbReference>